<dbReference type="InterPro" id="IPR011075">
    <property type="entry name" value="TetR_C"/>
</dbReference>
<dbReference type="InterPro" id="IPR001647">
    <property type="entry name" value="HTH_TetR"/>
</dbReference>
<keyword evidence="2 4" id="KW-0238">DNA-binding</keyword>
<evidence type="ECO:0000313" key="7">
    <source>
        <dbReference type="EMBL" id="MBD8894311.1"/>
    </source>
</evidence>
<dbReference type="PANTHER" id="PTHR47506">
    <property type="entry name" value="TRANSCRIPTIONAL REGULATORY PROTEIN"/>
    <property type="match status" value="1"/>
</dbReference>
<feature type="region of interest" description="Disordered" evidence="5">
    <location>
        <begin position="193"/>
        <end position="214"/>
    </location>
</feature>
<evidence type="ECO:0000259" key="6">
    <source>
        <dbReference type="PROSITE" id="PS50977"/>
    </source>
</evidence>
<sequence>MRPSKRDELVRKALTVFYRDGFHATGMDTLVQETGISKTTMFKHFRTKEELILAVLRLRDENFRNWLMRRIADLSPSPAGQLIAVFDALEEWFAEPDFRGCLFIKAAGEYPEEGHPIHAQSAEHKRLLKKGLEAIARAAGAADPNLLARQLLILKEGAIVAAHMGFDPDPAGAAKSAAKGLLAQALGSCATSERSDELHAERKPGCQPLCGDPA</sequence>
<evidence type="ECO:0000256" key="3">
    <source>
        <dbReference type="ARBA" id="ARBA00023163"/>
    </source>
</evidence>
<keyword evidence="8" id="KW-1185">Reference proteome</keyword>
<evidence type="ECO:0000256" key="4">
    <source>
        <dbReference type="PROSITE-ProRule" id="PRU00335"/>
    </source>
</evidence>
<dbReference type="PRINTS" id="PR00455">
    <property type="entry name" value="HTHTETR"/>
</dbReference>
<organism evidence="7 8">
    <name type="scientific">Roseibium litorale</name>
    <dbReference type="NCBI Taxonomy" id="2803841"/>
    <lineage>
        <taxon>Bacteria</taxon>
        <taxon>Pseudomonadati</taxon>
        <taxon>Pseudomonadota</taxon>
        <taxon>Alphaproteobacteria</taxon>
        <taxon>Hyphomicrobiales</taxon>
        <taxon>Stappiaceae</taxon>
        <taxon>Roseibium</taxon>
    </lineage>
</organism>
<accession>A0ABR9CW96</accession>
<dbReference type="InterPro" id="IPR009057">
    <property type="entry name" value="Homeodomain-like_sf"/>
</dbReference>
<keyword evidence="3" id="KW-0804">Transcription</keyword>
<reference evidence="8" key="1">
    <citation type="submission" date="2020-09" db="EMBL/GenBank/DDBJ databases">
        <title>The genome sequence of strain Labrenzia suaedae 4C16A.</title>
        <authorList>
            <person name="Liu Y."/>
        </authorList>
    </citation>
    <scope>NUCLEOTIDE SEQUENCE [LARGE SCALE GENOMIC DNA]</scope>
    <source>
        <strain evidence="8">4C16A</strain>
    </source>
</reference>
<feature type="domain" description="HTH tetR-type" evidence="6">
    <location>
        <begin position="3"/>
        <end position="63"/>
    </location>
</feature>
<dbReference type="Proteomes" id="UP000632063">
    <property type="component" value="Unassembled WGS sequence"/>
</dbReference>
<proteinExistence type="predicted"/>
<dbReference type="PANTHER" id="PTHR47506:SF1">
    <property type="entry name" value="HTH-TYPE TRANSCRIPTIONAL REGULATOR YJDC"/>
    <property type="match status" value="1"/>
</dbReference>
<dbReference type="SUPFAM" id="SSF48498">
    <property type="entry name" value="Tetracyclin repressor-like, C-terminal domain"/>
    <property type="match status" value="1"/>
</dbReference>
<dbReference type="InterPro" id="IPR036271">
    <property type="entry name" value="Tet_transcr_reg_TetR-rel_C_sf"/>
</dbReference>
<name>A0ABR9CW96_9HYPH</name>
<dbReference type="Gene3D" id="1.10.357.10">
    <property type="entry name" value="Tetracycline Repressor, domain 2"/>
    <property type="match status" value="1"/>
</dbReference>
<dbReference type="RefSeq" id="WP_192151151.1">
    <property type="nucleotide sequence ID" value="NZ_JACYXI010000027.1"/>
</dbReference>
<evidence type="ECO:0000256" key="2">
    <source>
        <dbReference type="ARBA" id="ARBA00023125"/>
    </source>
</evidence>
<dbReference type="PROSITE" id="PS50977">
    <property type="entry name" value="HTH_TETR_2"/>
    <property type="match status" value="1"/>
</dbReference>
<comment type="caution">
    <text evidence="7">The sequence shown here is derived from an EMBL/GenBank/DDBJ whole genome shotgun (WGS) entry which is preliminary data.</text>
</comment>
<reference evidence="7 8" key="2">
    <citation type="journal article" date="2021" name="Int. J. Syst. Evol. Microbiol.">
        <title>Roseibium litorale sp. nov., isolated from a tidal flat sediment and proposal for the reclassification of Labrenzia polysiphoniae as Roseibium polysiphoniae comb. nov.</title>
        <authorList>
            <person name="Liu Y."/>
            <person name="Pei T."/>
            <person name="Du J."/>
            <person name="Chao M."/>
            <person name="Deng M.R."/>
            <person name="Zhu H."/>
        </authorList>
    </citation>
    <scope>NUCLEOTIDE SEQUENCE [LARGE SCALE GENOMIC DNA]</scope>
    <source>
        <strain evidence="7 8">4C16A</strain>
    </source>
</reference>
<keyword evidence="1" id="KW-0805">Transcription regulation</keyword>
<evidence type="ECO:0000256" key="5">
    <source>
        <dbReference type="SAM" id="MobiDB-lite"/>
    </source>
</evidence>
<evidence type="ECO:0000313" key="8">
    <source>
        <dbReference type="Proteomes" id="UP000632063"/>
    </source>
</evidence>
<gene>
    <name evidence="7" type="ORF">IG616_22440</name>
</gene>
<dbReference type="Pfam" id="PF16925">
    <property type="entry name" value="TetR_C_13"/>
    <property type="match status" value="1"/>
</dbReference>
<dbReference type="Pfam" id="PF00440">
    <property type="entry name" value="TetR_N"/>
    <property type="match status" value="1"/>
</dbReference>
<dbReference type="SUPFAM" id="SSF46689">
    <property type="entry name" value="Homeodomain-like"/>
    <property type="match status" value="1"/>
</dbReference>
<dbReference type="EMBL" id="JACYXI010000027">
    <property type="protein sequence ID" value="MBD8894311.1"/>
    <property type="molecule type" value="Genomic_DNA"/>
</dbReference>
<protein>
    <submittedName>
        <fullName evidence="7">TetR/AcrR family transcriptional regulator</fullName>
    </submittedName>
</protein>
<feature type="DNA-binding region" description="H-T-H motif" evidence="4">
    <location>
        <begin position="26"/>
        <end position="45"/>
    </location>
</feature>
<evidence type="ECO:0000256" key="1">
    <source>
        <dbReference type="ARBA" id="ARBA00023015"/>
    </source>
</evidence>
<feature type="compositionally biased region" description="Basic and acidic residues" evidence="5">
    <location>
        <begin position="193"/>
        <end position="204"/>
    </location>
</feature>